<dbReference type="Proteomes" id="UP000076154">
    <property type="component" value="Unassembled WGS sequence"/>
</dbReference>
<keyword evidence="2" id="KW-0472">Membrane</keyword>
<keyword evidence="4" id="KW-1185">Reference proteome</keyword>
<feature type="region of interest" description="Disordered" evidence="1">
    <location>
        <begin position="166"/>
        <end position="209"/>
    </location>
</feature>
<evidence type="ECO:0000313" key="4">
    <source>
        <dbReference type="Proteomes" id="UP000076154"/>
    </source>
</evidence>
<keyword evidence="2" id="KW-0812">Transmembrane</keyword>
<dbReference type="EMBL" id="LUEZ02000138">
    <property type="protein sequence ID" value="RDB15764.1"/>
    <property type="molecule type" value="Genomic_DNA"/>
</dbReference>
<comment type="caution">
    <text evidence="3">The sequence shown here is derived from an EMBL/GenBank/DDBJ whole genome shotgun (WGS) entry which is preliminary data.</text>
</comment>
<name>A0A369J8I0_HYPMA</name>
<dbReference type="AlphaFoldDB" id="A0A369J8I0"/>
<sequence length="407" mass="46188">MRSKCQECYNAGLECELDCYPCSNCIERGFSNTCPGERSPEELPPHCIPDVQPESLKDGSQQPFLVIRSIHLVRNYMVQIFDNFCRLVTSPQTKLALRYLYLPVLLFLPIYYFSQASTILGYAEKGKEEYEEWTAVMNIRIVNLDNGLTTTGSSIAGDIELQVLHSNSNSDSPSNGDITPEENSRPPAYSPTPPSSPLVHPSPPPPPSVNKVQDAWINYLDSRTIEWRIVTTTACVFVAASPTIFQIPDASDDPITRSIAFLALCRALSGIIYGPIFPLYFRRDNTKTVHFAMLWYKETKQYENSVWWGPWVMLSLPAVATCWATIFYLLAIFSFIWRTGSTADPSEWSTDNQTRRPMSVPLALALRIAITFITVVDLICMAWIWRTLRRYNRAVWRERDEGLLRGG</sequence>
<feature type="transmembrane region" description="Helical" evidence="2">
    <location>
        <begin position="259"/>
        <end position="281"/>
    </location>
</feature>
<evidence type="ECO:0000256" key="2">
    <source>
        <dbReference type="SAM" id="Phobius"/>
    </source>
</evidence>
<evidence type="ECO:0000313" key="3">
    <source>
        <dbReference type="EMBL" id="RDB15764.1"/>
    </source>
</evidence>
<proteinExistence type="predicted"/>
<feature type="compositionally biased region" description="Pro residues" evidence="1">
    <location>
        <begin position="188"/>
        <end position="208"/>
    </location>
</feature>
<keyword evidence="2" id="KW-1133">Transmembrane helix</keyword>
<dbReference type="InParanoid" id="A0A369J8I0"/>
<dbReference type="OrthoDB" id="3052987at2759"/>
<reference evidence="3" key="1">
    <citation type="submission" date="2018-04" db="EMBL/GenBank/DDBJ databases">
        <title>Whole genome sequencing of Hypsizygus marmoreus.</title>
        <authorList>
            <person name="Choi I.-G."/>
            <person name="Min B."/>
            <person name="Kim J.-G."/>
            <person name="Kim S."/>
            <person name="Oh Y.-L."/>
            <person name="Kong W.-S."/>
            <person name="Park H."/>
            <person name="Jeong J."/>
            <person name="Song E.-S."/>
        </authorList>
    </citation>
    <scope>NUCLEOTIDE SEQUENCE [LARGE SCALE GENOMIC DNA]</scope>
    <source>
        <strain evidence="3">51987-8</strain>
    </source>
</reference>
<feature type="transmembrane region" description="Helical" evidence="2">
    <location>
        <begin position="364"/>
        <end position="385"/>
    </location>
</feature>
<accession>A0A369J8I0</accession>
<feature type="transmembrane region" description="Helical" evidence="2">
    <location>
        <begin position="100"/>
        <end position="123"/>
    </location>
</feature>
<protein>
    <submittedName>
        <fullName evidence="3">Uncharacterized protein</fullName>
    </submittedName>
</protein>
<gene>
    <name evidence="3" type="ORF">Hypma_003729</name>
</gene>
<feature type="compositionally biased region" description="Low complexity" evidence="1">
    <location>
        <begin position="166"/>
        <end position="175"/>
    </location>
</feature>
<organism evidence="3 4">
    <name type="scientific">Hypsizygus marmoreus</name>
    <name type="common">White beech mushroom</name>
    <name type="synonym">Agaricus marmoreus</name>
    <dbReference type="NCBI Taxonomy" id="39966"/>
    <lineage>
        <taxon>Eukaryota</taxon>
        <taxon>Fungi</taxon>
        <taxon>Dikarya</taxon>
        <taxon>Basidiomycota</taxon>
        <taxon>Agaricomycotina</taxon>
        <taxon>Agaricomycetes</taxon>
        <taxon>Agaricomycetidae</taxon>
        <taxon>Agaricales</taxon>
        <taxon>Tricholomatineae</taxon>
        <taxon>Lyophyllaceae</taxon>
        <taxon>Hypsizygus</taxon>
    </lineage>
</organism>
<evidence type="ECO:0000256" key="1">
    <source>
        <dbReference type="SAM" id="MobiDB-lite"/>
    </source>
</evidence>
<feature type="transmembrane region" description="Helical" evidence="2">
    <location>
        <begin position="311"/>
        <end position="337"/>
    </location>
</feature>